<dbReference type="EMBL" id="CAJJDP010000076">
    <property type="protein sequence ID" value="CAD8181755.1"/>
    <property type="molecule type" value="Genomic_DNA"/>
</dbReference>
<sequence>MELNDKTIEYQQEVQSASIQNGKSLVITNNNTVQFYKAKKLQWECKFADLIPIDYIDTCALSRSIILHIHSSVIFLSEDKQIQEIIQLEQEVHSIYALNDYNVIGLFSIANDQFSIFNTKLVQNYEFFSQQCIQFDVSISFQPYRLNCFQDQSTLHFVLIRNLEHVKHYYKSIQCADVVSINKCRNRLLVVTKQQVLSILISEIENTTSEEQYLNGLQLRLMNYCSSIFEGQYYFSNDSYLFSFCNDEVKYYKLVQNQKNQITKIKFQDKILYYEYVNDQLVIYSQQQSKCYLTVYNQQFEIINRYEFNKLHERIKYCPYYAGIAIYEQKVQYQDKEPNNNYILQTETLQKTFLQLIDFRTQTYQNNNQNNNEQPTIQSYLLYGKSKNKISCGFMLDYSIVNIQNIWNNRFIITSTYKLKIIEIYNSTYEMQHIFEFSILNQQLLTFRNSLPLEDLERINFLKQTDQRILFTHFGQSTPGESKMNGIIHSFYGIKWVSINKDNVNIIQLQQKQEIQRIQRVLQEGSNYFYVLSNDEEIYKITPDEVKLIYVSGSKLLSYVSNHNNESIILKCNNELLVTELENAQKIKYNLIL</sequence>
<keyword evidence="2" id="KW-1185">Reference proteome</keyword>
<proteinExistence type="predicted"/>
<gene>
    <name evidence="1" type="ORF">POCTA_138.1.T0770204</name>
</gene>
<evidence type="ECO:0000313" key="1">
    <source>
        <dbReference type="EMBL" id="CAD8181755.1"/>
    </source>
</evidence>
<dbReference type="OMA" id="YEMQHIF"/>
<reference evidence="1" key="1">
    <citation type="submission" date="2021-01" db="EMBL/GenBank/DDBJ databases">
        <authorList>
            <consortium name="Genoscope - CEA"/>
            <person name="William W."/>
        </authorList>
    </citation>
    <scope>NUCLEOTIDE SEQUENCE</scope>
</reference>
<dbReference type="AlphaFoldDB" id="A0A8S1W0G1"/>
<protein>
    <submittedName>
        <fullName evidence="1">Uncharacterized protein</fullName>
    </submittedName>
</protein>
<comment type="caution">
    <text evidence="1">The sequence shown here is derived from an EMBL/GenBank/DDBJ whole genome shotgun (WGS) entry which is preliminary data.</text>
</comment>
<organism evidence="1 2">
    <name type="scientific">Paramecium octaurelia</name>
    <dbReference type="NCBI Taxonomy" id="43137"/>
    <lineage>
        <taxon>Eukaryota</taxon>
        <taxon>Sar</taxon>
        <taxon>Alveolata</taxon>
        <taxon>Ciliophora</taxon>
        <taxon>Intramacronucleata</taxon>
        <taxon>Oligohymenophorea</taxon>
        <taxon>Peniculida</taxon>
        <taxon>Parameciidae</taxon>
        <taxon>Paramecium</taxon>
    </lineage>
</organism>
<evidence type="ECO:0000313" key="2">
    <source>
        <dbReference type="Proteomes" id="UP000683925"/>
    </source>
</evidence>
<dbReference type="Proteomes" id="UP000683925">
    <property type="component" value="Unassembled WGS sequence"/>
</dbReference>
<accession>A0A8S1W0G1</accession>
<name>A0A8S1W0G1_PAROT</name>
<dbReference type="OrthoDB" id="296818at2759"/>